<keyword evidence="3" id="KW-1185">Reference proteome</keyword>
<dbReference type="RefSeq" id="WP_249699528.1">
    <property type="nucleotide sequence ID" value="NZ_JAMFLX010000012.1"/>
</dbReference>
<dbReference type="Pfam" id="PF01522">
    <property type="entry name" value="Polysacc_deac_1"/>
    <property type="match status" value="1"/>
</dbReference>
<dbReference type="SUPFAM" id="SSF88713">
    <property type="entry name" value="Glycoside hydrolase/deacetylase"/>
    <property type="match status" value="1"/>
</dbReference>
<dbReference type="EMBL" id="JAMFLX010000012">
    <property type="protein sequence ID" value="MCL6270336.1"/>
    <property type="molecule type" value="Genomic_DNA"/>
</dbReference>
<organism evidence="2 3">
    <name type="scientific">Parendozoicomonas callyspongiae</name>
    <dbReference type="NCBI Taxonomy" id="2942213"/>
    <lineage>
        <taxon>Bacteria</taxon>
        <taxon>Pseudomonadati</taxon>
        <taxon>Pseudomonadota</taxon>
        <taxon>Gammaproteobacteria</taxon>
        <taxon>Oceanospirillales</taxon>
        <taxon>Endozoicomonadaceae</taxon>
        <taxon>Parendozoicomonas</taxon>
    </lineage>
</organism>
<evidence type="ECO:0000259" key="1">
    <source>
        <dbReference type="PROSITE" id="PS51677"/>
    </source>
</evidence>
<sequence>MTDHYPRIMNLYGQQPPVVQWPDDNQLAINLVLNYEEGSELCPLDGDPYSEQWLTDLPGIQPRNSRHYSCESLFSYGARSGGWRILNLLKETGVTATVFACGLALERNPELAEAFTQADLEIAGHGWRWIDYSEFSPEIEKIHIQKTLDSIFNLTGQKAEGWYTGRKSPHTRALVIQAGLLYDSDAYDDDLPYYLLLDNRFHMVIPYTLVCNDCRYSMSPGWNSPEDAWFTMKATFDSLYRESKSQPRMMTVGLHTRLSGHPGRADTLKRFIDYAQHHKGVWFCQRRQIAHHWRKVSPP</sequence>
<comment type="caution">
    <text evidence="2">The sequence shown here is derived from an EMBL/GenBank/DDBJ whole genome shotgun (WGS) entry which is preliminary data.</text>
</comment>
<dbReference type="Gene3D" id="3.20.20.370">
    <property type="entry name" value="Glycoside hydrolase/deacetylase"/>
    <property type="match status" value="1"/>
</dbReference>
<reference evidence="2 3" key="1">
    <citation type="submission" date="2022-05" db="EMBL/GenBank/DDBJ databases">
        <authorList>
            <person name="Park J.-S."/>
        </authorList>
    </citation>
    <scope>NUCLEOTIDE SEQUENCE [LARGE SCALE GENOMIC DNA]</scope>
    <source>
        <strain evidence="2 3">2012CJ34-2</strain>
    </source>
</reference>
<accession>A0ABT0PGF4</accession>
<dbReference type="Proteomes" id="UP001203338">
    <property type="component" value="Unassembled WGS sequence"/>
</dbReference>
<gene>
    <name evidence="2" type="ORF">M3P05_10430</name>
</gene>
<proteinExistence type="predicted"/>
<evidence type="ECO:0000313" key="2">
    <source>
        <dbReference type="EMBL" id="MCL6270336.1"/>
    </source>
</evidence>
<dbReference type="InterPro" id="IPR002509">
    <property type="entry name" value="NODB_dom"/>
</dbReference>
<dbReference type="InterPro" id="IPR011330">
    <property type="entry name" value="Glyco_hydro/deAcase_b/a-brl"/>
</dbReference>
<dbReference type="PANTHER" id="PTHR43123">
    <property type="entry name" value="POLYSACCHARIDE DEACETYLASE-RELATED"/>
    <property type="match status" value="1"/>
</dbReference>
<evidence type="ECO:0000313" key="3">
    <source>
        <dbReference type="Proteomes" id="UP001203338"/>
    </source>
</evidence>
<dbReference type="PANTHER" id="PTHR43123:SF1">
    <property type="entry name" value="POLYSACCHARIDE DEACETYLASE-RELATED"/>
    <property type="match status" value="1"/>
</dbReference>
<protein>
    <submittedName>
        <fullName evidence="2">Polysaccharide deacetylase family protein</fullName>
    </submittedName>
</protein>
<name>A0ABT0PGF4_9GAMM</name>
<dbReference type="PROSITE" id="PS51677">
    <property type="entry name" value="NODB"/>
    <property type="match status" value="1"/>
</dbReference>
<feature type="domain" description="NodB homology" evidence="1">
    <location>
        <begin position="68"/>
        <end position="284"/>
    </location>
</feature>